<dbReference type="AlphaFoldDB" id="A0A5B7DW99"/>
<name>A0A5B7DW99_PORTR</name>
<comment type="caution">
    <text evidence="1">The sequence shown here is derived from an EMBL/GenBank/DDBJ whole genome shotgun (WGS) entry which is preliminary data.</text>
</comment>
<keyword evidence="2" id="KW-1185">Reference proteome</keyword>
<protein>
    <submittedName>
        <fullName evidence="1">Uncharacterized protein</fullName>
    </submittedName>
</protein>
<reference evidence="1 2" key="1">
    <citation type="submission" date="2019-05" db="EMBL/GenBank/DDBJ databases">
        <title>Another draft genome of Portunus trituberculatus and its Hox gene families provides insights of decapod evolution.</title>
        <authorList>
            <person name="Jeong J.-H."/>
            <person name="Song I."/>
            <person name="Kim S."/>
            <person name="Choi T."/>
            <person name="Kim D."/>
            <person name="Ryu S."/>
            <person name="Kim W."/>
        </authorList>
    </citation>
    <scope>NUCLEOTIDE SEQUENCE [LARGE SCALE GENOMIC DNA]</scope>
    <source>
        <tissue evidence="1">Muscle</tissue>
    </source>
</reference>
<sequence length="142" mass="15981">MHILDIIAINCSNEKWFPYTFRLIPLRSLHNIDRIELRNESPDCVAMERERYTGSLGSLTVSGSELAALTWEGCGSVTLLRILPSPCPSSIMTPVVAWRDSSSKMQHSGVVASLIAVSTMDARRESWLFDGVCYPKHYVYKM</sequence>
<organism evidence="1 2">
    <name type="scientific">Portunus trituberculatus</name>
    <name type="common">Swimming crab</name>
    <name type="synonym">Neptunus trituberculatus</name>
    <dbReference type="NCBI Taxonomy" id="210409"/>
    <lineage>
        <taxon>Eukaryota</taxon>
        <taxon>Metazoa</taxon>
        <taxon>Ecdysozoa</taxon>
        <taxon>Arthropoda</taxon>
        <taxon>Crustacea</taxon>
        <taxon>Multicrustacea</taxon>
        <taxon>Malacostraca</taxon>
        <taxon>Eumalacostraca</taxon>
        <taxon>Eucarida</taxon>
        <taxon>Decapoda</taxon>
        <taxon>Pleocyemata</taxon>
        <taxon>Brachyura</taxon>
        <taxon>Eubrachyura</taxon>
        <taxon>Portunoidea</taxon>
        <taxon>Portunidae</taxon>
        <taxon>Portuninae</taxon>
        <taxon>Portunus</taxon>
    </lineage>
</organism>
<dbReference type="Proteomes" id="UP000324222">
    <property type="component" value="Unassembled WGS sequence"/>
</dbReference>
<evidence type="ECO:0000313" key="1">
    <source>
        <dbReference type="EMBL" id="MPC25780.1"/>
    </source>
</evidence>
<evidence type="ECO:0000313" key="2">
    <source>
        <dbReference type="Proteomes" id="UP000324222"/>
    </source>
</evidence>
<proteinExistence type="predicted"/>
<gene>
    <name evidence="1" type="ORF">E2C01_018902</name>
</gene>
<dbReference type="EMBL" id="VSRR010001507">
    <property type="protein sequence ID" value="MPC25780.1"/>
    <property type="molecule type" value="Genomic_DNA"/>
</dbReference>
<accession>A0A5B7DW99</accession>